<feature type="domain" description="FAD-binding" evidence="5">
    <location>
        <begin position="7"/>
        <end position="293"/>
    </location>
</feature>
<gene>
    <name evidence="6" type="ORF">BDN71DRAFT_1483285</name>
</gene>
<dbReference type="Proteomes" id="UP000807025">
    <property type="component" value="Unassembled WGS sequence"/>
</dbReference>
<protein>
    <submittedName>
        <fullName evidence="6">FAD/NAD(P)-binding domain-containing protein</fullName>
    </submittedName>
</protein>
<accession>A0A9P5ZVE7</accession>
<evidence type="ECO:0000313" key="6">
    <source>
        <dbReference type="EMBL" id="KAF9493858.1"/>
    </source>
</evidence>
<proteinExistence type="predicted"/>
<keyword evidence="4" id="KW-0472">Membrane</keyword>
<evidence type="ECO:0000256" key="2">
    <source>
        <dbReference type="ARBA" id="ARBA00022827"/>
    </source>
</evidence>
<evidence type="ECO:0000256" key="1">
    <source>
        <dbReference type="ARBA" id="ARBA00022630"/>
    </source>
</evidence>
<keyword evidence="3" id="KW-0560">Oxidoreductase</keyword>
<evidence type="ECO:0000313" key="7">
    <source>
        <dbReference type="Proteomes" id="UP000807025"/>
    </source>
</evidence>
<keyword evidence="2" id="KW-0274">FAD</keyword>
<dbReference type="Gene3D" id="3.50.50.60">
    <property type="entry name" value="FAD/NAD(P)-binding domain"/>
    <property type="match status" value="1"/>
</dbReference>
<dbReference type="GO" id="GO:0016491">
    <property type="term" value="F:oxidoreductase activity"/>
    <property type="evidence" value="ECO:0007669"/>
    <property type="project" value="UniProtKB-KW"/>
</dbReference>
<organism evidence="6 7">
    <name type="scientific">Pleurotus eryngii</name>
    <name type="common">Boletus of the steppes</name>
    <dbReference type="NCBI Taxonomy" id="5323"/>
    <lineage>
        <taxon>Eukaryota</taxon>
        <taxon>Fungi</taxon>
        <taxon>Dikarya</taxon>
        <taxon>Basidiomycota</taxon>
        <taxon>Agaricomycotina</taxon>
        <taxon>Agaricomycetes</taxon>
        <taxon>Agaricomycetidae</taxon>
        <taxon>Agaricales</taxon>
        <taxon>Pleurotineae</taxon>
        <taxon>Pleurotaceae</taxon>
        <taxon>Pleurotus</taxon>
    </lineage>
</organism>
<dbReference type="Pfam" id="PF01494">
    <property type="entry name" value="FAD_binding_3"/>
    <property type="match status" value="1"/>
</dbReference>
<keyword evidence="4" id="KW-1133">Transmembrane helix</keyword>
<evidence type="ECO:0000256" key="3">
    <source>
        <dbReference type="ARBA" id="ARBA00023002"/>
    </source>
</evidence>
<dbReference type="GO" id="GO:0044550">
    <property type="term" value="P:secondary metabolite biosynthetic process"/>
    <property type="evidence" value="ECO:0007669"/>
    <property type="project" value="TreeGrafter"/>
</dbReference>
<dbReference type="GO" id="GO:0071949">
    <property type="term" value="F:FAD binding"/>
    <property type="evidence" value="ECO:0007669"/>
    <property type="project" value="InterPro"/>
</dbReference>
<dbReference type="PRINTS" id="PR00420">
    <property type="entry name" value="RNGMNOXGNASE"/>
</dbReference>
<reference evidence="6" key="1">
    <citation type="submission" date="2020-11" db="EMBL/GenBank/DDBJ databases">
        <authorList>
            <consortium name="DOE Joint Genome Institute"/>
            <person name="Ahrendt S."/>
            <person name="Riley R."/>
            <person name="Andreopoulos W."/>
            <person name="Labutti K."/>
            <person name="Pangilinan J."/>
            <person name="Ruiz-Duenas F.J."/>
            <person name="Barrasa J.M."/>
            <person name="Sanchez-Garcia M."/>
            <person name="Camarero S."/>
            <person name="Miyauchi S."/>
            <person name="Serrano A."/>
            <person name="Linde D."/>
            <person name="Babiker R."/>
            <person name="Drula E."/>
            <person name="Ayuso-Fernandez I."/>
            <person name="Pacheco R."/>
            <person name="Padilla G."/>
            <person name="Ferreira P."/>
            <person name="Barriuso J."/>
            <person name="Kellner H."/>
            <person name="Castanera R."/>
            <person name="Alfaro M."/>
            <person name="Ramirez L."/>
            <person name="Pisabarro A.G."/>
            <person name="Kuo A."/>
            <person name="Tritt A."/>
            <person name="Lipzen A."/>
            <person name="He G."/>
            <person name="Yan M."/>
            <person name="Ng V."/>
            <person name="Cullen D."/>
            <person name="Martin F."/>
            <person name="Rosso M.-N."/>
            <person name="Henrissat B."/>
            <person name="Hibbett D."/>
            <person name="Martinez A.T."/>
            <person name="Grigoriev I.V."/>
        </authorList>
    </citation>
    <scope>NUCLEOTIDE SEQUENCE</scope>
    <source>
        <strain evidence="6">ATCC 90797</strain>
    </source>
</reference>
<dbReference type="AlphaFoldDB" id="A0A9P5ZVE7"/>
<dbReference type="OrthoDB" id="417877at2759"/>
<dbReference type="SUPFAM" id="SSF51905">
    <property type="entry name" value="FAD/NAD(P)-binding domain"/>
    <property type="match status" value="1"/>
</dbReference>
<dbReference type="InterPro" id="IPR036188">
    <property type="entry name" value="FAD/NAD-bd_sf"/>
</dbReference>
<dbReference type="InterPro" id="IPR002938">
    <property type="entry name" value="FAD-bd"/>
</dbReference>
<evidence type="ECO:0000259" key="5">
    <source>
        <dbReference type="Pfam" id="PF01494"/>
    </source>
</evidence>
<keyword evidence="1" id="KW-0285">Flavoprotein</keyword>
<keyword evidence="7" id="KW-1185">Reference proteome</keyword>
<keyword evidence="4" id="KW-0812">Transmembrane</keyword>
<evidence type="ECO:0000256" key="4">
    <source>
        <dbReference type="SAM" id="Phobius"/>
    </source>
</evidence>
<feature type="transmembrane region" description="Helical" evidence="4">
    <location>
        <begin position="7"/>
        <end position="28"/>
    </location>
</feature>
<sequence>MQVEKRLRVAICGAGIGGLACALGLLRYPDIEIAVYESSANLTEVGVGIGLWPCPWKVMRQLGPEQDLLKVAQKIPPDELVATFELRRGDIDVDRLLTSFVLAGPLRTFHRATFQQVLVQKFVKTGQIQYSKRLRGHRYLEEPSRKIELVFEDGSLTPCDMLIGADGVKSAVRTTMLTAEVKLLSSNGNSAGANELLRCIRPSWSSQIVYRAVFVSEHDLENTEYGGLWVEKSSKDDILVRFATWEQEAKDLIDCIDTLNKWAIHCVRPMPTYVSGRVALLGDAAHAMIPHQGSRAGQAIEVRLRPVVALLLVYLLIPTVQDGFMLSSLLGNSYTTRETVLEVFKLGEAITDNWEWAWISTLNDAVDDALTMLSETRRK</sequence>
<name>A0A9P5ZVE7_PLEER</name>
<dbReference type="EMBL" id="MU154580">
    <property type="protein sequence ID" value="KAF9493858.1"/>
    <property type="molecule type" value="Genomic_DNA"/>
</dbReference>
<dbReference type="InterPro" id="IPR051104">
    <property type="entry name" value="FAD_monoxygenase"/>
</dbReference>
<dbReference type="PROSITE" id="PS51257">
    <property type="entry name" value="PROKAR_LIPOPROTEIN"/>
    <property type="match status" value="1"/>
</dbReference>
<dbReference type="PANTHER" id="PTHR46720:SF3">
    <property type="entry name" value="FAD-BINDING DOMAIN-CONTAINING PROTEIN-RELATED"/>
    <property type="match status" value="1"/>
</dbReference>
<comment type="caution">
    <text evidence="6">The sequence shown here is derived from an EMBL/GenBank/DDBJ whole genome shotgun (WGS) entry which is preliminary data.</text>
</comment>
<dbReference type="PANTHER" id="PTHR46720">
    <property type="entry name" value="HYDROXYLASE, PUTATIVE (AFU_ORTHOLOGUE AFUA_3G01460)-RELATED"/>
    <property type="match status" value="1"/>
</dbReference>